<reference evidence="1" key="2">
    <citation type="submission" date="2022-01" db="EMBL/GenBank/DDBJ databases">
        <authorList>
            <person name="Yamashiro T."/>
            <person name="Shiraishi A."/>
            <person name="Satake H."/>
            <person name="Nakayama K."/>
        </authorList>
    </citation>
    <scope>NUCLEOTIDE SEQUENCE</scope>
</reference>
<dbReference type="Proteomes" id="UP001151760">
    <property type="component" value="Unassembled WGS sequence"/>
</dbReference>
<accession>A0ABQ5CS48</accession>
<organism evidence="1 2">
    <name type="scientific">Tanacetum coccineum</name>
    <dbReference type="NCBI Taxonomy" id="301880"/>
    <lineage>
        <taxon>Eukaryota</taxon>
        <taxon>Viridiplantae</taxon>
        <taxon>Streptophyta</taxon>
        <taxon>Embryophyta</taxon>
        <taxon>Tracheophyta</taxon>
        <taxon>Spermatophyta</taxon>
        <taxon>Magnoliopsida</taxon>
        <taxon>eudicotyledons</taxon>
        <taxon>Gunneridae</taxon>
        <taxon>Pentapetalae</taxon>
        <taxon>asterids</taxon>
        <taxon>campanulids</taxon>
        <taxon>Asterales</taxon>
        <taxon>Asteraceae</taxon>
        <taxon>Asteroideae</taxon>
        <taxon>Anthemideae</taxon>
        <taxon>Anthemidinae</taxon>
        <taxon>Tanacetum</taxon>
    </lineage>
</organism>
<reference evidence="1" key="1">
    <citation type="journal article" date="2022" name="Int. J. Mol. Sci.">
        <title>Draft Genome of Tanacetum Coccineum: Genomic Comparison of Closely Related Tanacetum-Family Plants.</title>
        <authorList>
            <person name="Yamashiro T."/>
            <person name="Shiraishi A."/>
            <person name="Nakayama K."/>
            <person name="Satake H."/>
        </authorList>
    </citation>
    <scope>NUCLEOTIDE SEQUENCE</scope>
</reference>
<keyword evidence="2" id="KW-1185">Reference proteome</keyword>
<name>A0ABQ5CS48_9ASTR</name>
<sequence>MKRFGSDMRVMDQIKRYQTRHGCKHDVVLPYQDDVGESSVDKNGNVNVNEEHRVVVDKVNVDLNVNEEQTVNVDKVNVNLNVNDYTIDDNYEFNVQGNLNLDDYTVNVYKNVNVDENMILDENVNGRCDDKKYFIIDEEYVIDEVKLNMESFTFSVEEQGVNLTVTPNVDLTYEALEVVDFI</sequence>
<dbReference type="EMBL" id="BQNB010014484">
    <property type="protein sequence ID" value="GJT28711.1"/>
    <property type="molecule type" value="Genomic_DNA"/>
</dbReference>
<evidence type="ECO:0000313" key="2">
    <source>
        <dbReference type="Proteomes" id="UP001151760"/>
    </source>
</evidence>
<gene>
    <name evidence="1" type="ORF">Tco_0908986</name>
</gene>
<protein>
    <submittedName>
        <fullName evidence="1">Uncharacterized protein</fullName>
    </submittedName>
</protein>
<proteinExistence type="predicted"/>
<evidence type="ECO:0000313" key="1">
    <source>
        <dbReference type="EMBL" id="GJT28711.1"/>
    </source>
</evidence>
<comment type="caution">
    <text evidence="1">The sequence shown here is derived from an EMBL/GenBank/DDBJ whole genome shotgun (WGS) entry which is preliminary data.</text>
</comment>